<dbReference type="SUPFAM" id="SSF53223">
    <property type="entry name" value="Aminoacid dehydrogenase-like, N-terminal domain"/>
    <property type="match status" value="1"/>
</dbReference>
<keyword evidence="3" id="KW-0057">Aromatic amino acid biosynthesis</keyword>
<feature type="region of interest" description="Disordered" evidence="4">
    <location>
        <begin position="270"/>
        <end position="301"/>
    </location>
</feature>
<dbReference type="OrthoDB" id="3609723at2"/>
<dbReference type="RefSeq" id="WP_159462564.1">
    <property type="nucleotide sequence ID" value="NZ_FCOJ02000007.1"/>
</dbReference>
<name>A0A157ZY01_9BURK</name>
<evidence type="ECO:0000256" key="2">
    <source>
        <dbReference type="ARBA" id="ARBA00023002"/>
    </source>
</evidence>
<keyword evidence="8" id="KW-1185">Reference proteome</keyword>
<dbReference type="Pfam" id="PF08501">
    <property type="entry name" value="Shikimate_dh_N"/>
    <property type="match status" value="1"/>
</dbReference>
<comment type="pathway">
    <text evidence="1">Metabolic intermediate biosynthesis; chorismate biosynthesis; chorismate from D-erythrose 4-phosphate and phosphoenolpyruvate: step 4/7.</text>
</comment>
<evidence type="ECO:0000256" key="3">
    <source>
        <dbReference type="ARBA" id="ARBA00023141"/>
    </source>
</evidence>
<dbReference type="PANTHER" id="PTHR21089">
    <property type="entry name" value="SHIKIMATE DEHYDROGENASE"/>
    <property type="match status" value="1"/>
</dbReference>
<dbReference type="InterPro" id="IPR000594">
    <property type="entry name" value="ThiF_NAD_FAD-bd"/>
</dbReference>
<dbReference type="GO" id="GO:0019632">
    <property type="term" value="P:shikimate metabolic process"/>
    <property type="evidence" value="ECO:0007669"/>
    <property type="project" value="TreeGrafter"/>
</dbReference>
<dbReference type="CDD" id="cd01065">
    <property type="entry name" value="NAD_bind_Shikimate_DH"/>
    <property type="match status" value="1"/>
</dbReference>
<dbReference type="PANTHER" id="PTHR21089:SF1">
    <property type="entry name" value="BIFUNCTIONAL 3-DEHYDROQUINATE DEHYDRATASE_SHIKIMATE DEHYDROGENASE, CHLOROPLASTIC"/>
    <property type="match status" value="1"/>
</dbReference>
<sequence>MTHIDGETRVVAILGDPIAQAKSPQLFNALFNRHGVNAVLVPFLVPSANLGRVLEGLRGVANLAGVIVTVPHKLQASAYATQLSEAAQQTGAVNCLRREADGSWTGAMFDGTGFIKGLQGRQHVVRGKSALIVGTGGAGVAVAHALIDAGIASLDLFDKDTASLQRLVGALRARESGTVIRESEACAQATHDLVVNATPCGMRADDPVPIDLSNAGPRAVVADLIMKPAETRLLADAKVRNLTSHPGHHLLENAVEAMASFLGVFPSSPEYAIPPGSEGRESAGSSEISGKPSFDRSRSEA</sequence>
<dbReference type="InterPro" id="IPR022893">
    <property type="entry name" value="Shikimate_DH_fam"/>
</dbReference>
<protein>
    <submittedName>
        <fullName evidence="7">Shikimate 5-dehydrogenase</fullName>
    </submittedName>
</protein>
<evidence type="ECO:0000256" key="1">
    <source>
        <dbReference type="ARBA" id="ARBA00004871"/>
    </source>
</evidence>
<dbReference type="InterPro" id="IPR036291">
    <property type="entry name" value="NAD(P)-bd_dom_sf"/>
</dbReference>
<dbReference type="InterPro" id="IPR046346">
    <property type="entry name" value="Aminoacid_DH-like_N_sf"/>
</dbReference>
<evidence type="ECO:0000313" key="8">
    <source>
        <dbReference type="Proteomes" id="UP000054596"/>
    </source>
</evidence>
<dbReference type="GO" id="GO:0004764">
    <property type="term" value="F:shikimate 3-dehydrogenase (NADP+) activity"/>
    <property type="evidence" value="ECO:0007669"/>
    <property type="project" value="InterPro"/>
</dbReference>
<dbReference type="AlphaFoldDB" id="A0A157ZY01"/>
<feature type="domain" description="THIF-type NAD/FAD binding fold" evidence="5">
    <location>
        <begin position="122"/>
        <end position="176"/>
    </location>
</feature>
<dbReference type="SUPFAM" id="SSF51735">
    <property type="entry name" value="NAD(P)-binding Rossmann-fold domains"/>
    <property type="match status" value="1"/>
</dbReference>
<accession>A0A157ZY01</accession>
<dbReference type="GO" id="GO:0009423">
    <property type="term" value="P:chorismate biosynthetic process"/>
    <property type="evidence" value="ECO:0007669"/>
    <property type="project" value="TreeGrafter"/>
</dbReference>
<keyword evidence="2" id="KW-0560">Oxidoreductase</keyword>
<dbReference type="STRING" id="1777143.AWB82_01415"/>
<dbReference type="GO" id="GO:0009073">
    <property type="term" value="P:aromatic amino acid family biosynthetic process"/>
    <property type="evidence" value="ECO:0007669"/>
    <property type="project" value="UniProtKB-KW"/>
</dbReference>
<dbReference type="InterPro" id="IPR013708">
    <property type="entry name" value="Shikimate_DH-bd_N"/>
</dbReference>
<keyword evidence="3" id="KW-0028">Amino-acid biosynthesis</keyword>
<evidence type="ECO:0000256" key="4">
    <source>
        <dbReference type="SAM" id="MobiDB-lite"/>
    </source>
</evidence>
<evidence type="ECO:0000313" key="7">
    <source>
        <dbReference type="EMBL" id="SAK50428.1"/>
    </source>
</evidence>
<reference evidence="7" key="1">
    <citation type="submission" date="2016-01" db="EMBL/GenBank/DDBJ databases">
        <authorList>
            <person name="Peeters C."/>
        </authorList>
    </citation>
    <scope>NUCLEOTIDE SEQUENCE [LARGE SCALE GENOMIC DNA]</scope>
    <source>
        <strain evidence="7">LMG 29325</strain>
    </source>
</reference>
<dbReference type="Pfam" id="PF00899">
    <property type="entry name" value="ThiF"/>
    <property type="match status" value="1"/>
</dbReference>
<evidence type="ECO:0000259" key="5">
    <source>
        <dbReference type="Pfam" id="PF00899"/>
    </source>
</evidence>
<comment type="caution">
    <text evidence="7">The sequence shown here is derived from an EMBL/GenBank/DDBJ whole genome shotgun (WGS) entry which is preliminary data.</text>
</comment>
<dbReference type="Gene3D" id="3.40.50.720">
    <property type="entry name" value="NAD(P)-binding Rossmann-like Domain"/>
    <property type="match status" value="1"/>
</dbReference>
<dbReference type="Proteomes" id="UP000054596">
    <property type="component" value="Unassembled WGS sequence"/>
</dbReference>
<organism evidence="7 8">
    <name type="scientific">Caballeronia glebae</name>
    <dbReference type="NCBI Taxonomy" id="1777143"/>
    <lineage>
        <taxon>Bacteria</taxon>
        <taxon>Pseudomonadati</taxon>
        <taxon>Pseudomonadota</taxon>
        <taxon>Betaproteobacteria</taxon>
        <taxon>Burkholderiales</taxon>
        <taxon>Burkholderiaceae</taxon>
        <taxon>Caballeronia</taxon>
    </lineage>
</organism>
<dbReference type="EMBL" id="FCOJ02000007">
    <property type="protein sequence ID" value="SAK50428.1"/>
    <property type="molecule type" value="Genomic_DNA"/>
</dbReference>
<evidence type="ECO:0000259" key="6">
    <source>
        <dbReference type="Pfam" id="PF08501"/>
    </source>
</evidence>
<gene>
    <name evidence="7" type="ORF">AWB82_01415</name>
</gene>
<feature type="domain" description="Shikimate dehydrogenase substrate binding N-terminal" evidence="6">
    <location>
        <begin position="13"/>
        <end position="96"/>
    </location>
</feature>
<dbReference type="Gene3D" id="3.40.50.10860">
    <property type="entry name" value="Leucine Dehydrogenase, chain A, domain 1"/>
    <property type="match status" value="1"/>
</dbReference>
<proteinExistence type="predicted"/>